<comment type="caution">
    <text evidence="2">The sequence shown here is derived from an EMBL/GenBank/DDBJ whole genome shotgun (WGS) entry which is preliminary data.</text>
</comment>
<dbReference type="EMBL" id="JAACXV010013729">
    <property type="protein sequence ID" value="KAF7272678.1"/>
    <property type="molecule type" value="Genomic_DNA"/>
</dbReference>
<organism evidence="2 3">
    <name type="scientific">Rhynchophorus ferrugineus</name>
    <name type="common">Red palm weevil</name>
    <name type="synonym">Curculio ferrugineus</name>
    <dbReference type="NCBI Taxonomy" id="354439"/>
    <lineage>
        <taxon>Eukaryota</taxon>
        <taxon>Metazoa</taxon>
        <taxon>Ecdysozoa</taxon>
        <taxon>Arthropoda</taxon>
        <taxon>Hexapoda</taxon>
        <taxon>Insecta</taxon>
        <taxon>Pterygota</taxon>
        <taxon>Neoptera</taxon>
        <taxon>Endopterygota</taxon>
        <taxon>Coleoptera</taxon>
        <taxon>Polyphaga</taxon>
        <taxon>Cucujiformia</taxon>
        <taxon>Curculionidae</taxon>
        <taxon>Dryophthorinae</taxon>
        <taxon>Rhynchophorus</taxon>
    </lineage>
</organism>
<proteinExistence type="predicted"/>
<evidence type="ECO:0000313" key="2">
    <source>
        <dbReference type="EMBL" id="KAF7272678.1"/>
    </source>
</evidence>
<gene>
    <name evidence="2" type="ORF">GWI33_014561</name>
</gene>
<feature type="region of interest" description="Disordered" evidence="1">
    <location>
        <begin position="1"/>
        <end position="75"/>
    </location>
</feature>
<protein>
    <submittedName>
        <fullName evidence="2">Uncharacterized protein</fullName>
    </submittedName>
</protein>
<name>A0A834I6W5_RHYFE</name>
<dbReference type="AlphaFoldDB" id="A0A834I6W5"/>
<keyword evidence="3" id="KW-1185">Reference proteome</keyword>
<evidence type="ECO:0000256" key="1">
    <source>
        <dbReference type="SAM" id="MobiDB-lite"/>
    </source>
</evidence>
<feature type="compositionally biased region" description="Polar residues" evidence="1">
    <location>
        <begin position="54"/>
        <end position="67"/>
    </location>
</feature>
<sequence>MIRSSKRSRWTGSISSEDEAGSDRSRPESNAGFAAGRHCDGEKYHTTGPVLNADVSTSSNRTAQKAENNVLWAYK</sequence>
<evidence type="ECO:0000313" key="3">
    <source>
        <dbReference type="Proteomes" id="UP000625711"/>
    </source>
</evidence>
<reference evidence="2" key="1">
    <citation type="submission" date="2020-08" db="EMBL/GenBank/DDBJ databases">
        <title>Genome sequencing and assembly of the red palm weevil Rhynchophorus ferrugineus.</title>
        <authorList>
            <person name="Dias G.B."/>
            <person name="Bergman C.M."/>
            <person name="Manee M."/>
        </authorList>
    </citation>
    <scope>NUCLEOTIDE SEQUENCE</scope>
    <source>
        <strain evidence="2">AA-2017</strain>
        <tissue evidence="2">Whole larva</tissue>
    </source>
</reference>
<dbReference type="Proteomes" id="UP000625711">
    <property type="component" value="Unassembled WGS sequence"/>
</dbReference>
<accession>A0A834I6W5</accession>